<dbReference type="InterPro" id="IPR029000">
    <property type="entry name" value="Cyclophilin-like_dom_sf"/>
</dbReference>
<comment type="caution">
    <text evidence="5">The sequence shown here is derived from an EMBL/GenBank/DDBJ whole genome shotgun (WGS) entry which is preliminary data.</text>
</comment>
<keyword evidence="1" id="KW-0547">Nucleotide-binding</keyword>
<dbReference type="OrthoDB" id="9768696at2"/>
<evidence type="ECO:0000313" key="6">
    <source>
        <dbReference type="Proteomes" id="UP000301751"/>
    </source>
</evidence>
<dbReference type="InterPro" id="IPR052708">
    <property type="entry name" value="PxpC"/>
</dbReference>
<dbReference type="EMBL" id="BJCL01000010">
    <property type="protein sequence ID" value="GCL64692.1"/>
    <property type="molecule type" value="Genomic_DNA"/>
</dbReference>
<dbReference type="RefSeq" id="WP_137734409.1">
    <property type="nucleotide sequence ID" value="NZ_BJCL01000010.1"/>
</dbReference>
<dbReference type="GO" id="GO:0005524">
    <property type="term" value="F:ATP binding"/>
    <property type="evidence" value="ECO:0007669"/>
    <property type="project" value="UniProtKB-KW"/>
</dbReference>
<protein>
    <submittedName>
        <fullName evidence="5">Allophanate hydrolase</fullName>
    </submittedName>
</protein>
<dbReference type="PANTHER" id="PTHR43309:SF5">
    <property type="entry name" value="5-OXOPROLINASE SUBUNIT C"/>
    <property type="match status" value="1"/>
</dbReference>
<dbReference type="NCBIfam" id="TIGR00724">
    <property type="entry name" value="urea_amlyse_rel"/>
    <property type="match status" value="1"/>
</dbReference>
<dbReference type="GO" id="GO:0016787">
    <property type="term" value="F:hydrolase activity"/>
    <property type="evidence" value="ECO:0007669"/>
    <property type="project" value="UniProtKB-KW"/>
</dbReference>
<dbReference type="Gene3D" id="2.40.100.10">
    <property type="entry name" value="Cyclophilin-like"/>
    <property type="match status" value="1"/>
</dbReference>
<sequence>MATTHLLISAAGAMATVQDGGRRGWRRYGVPGAGALDGGLLRIANALAGQDGGAPAIEFFMAGPTLQALDAPVQLGLAGDFSATLQRGGERSVLASWRSITLQPGDVLRVGPLRSGRLGYIAAAGLVVAPVLGSASTYSRARLGGVAGRPLAAGDRLVVAALPLPPPGSSAAERVLPQPPVPASLTAQPVRVVPGPQDDHFDAAAWAAFLSATYRVSRDADRMGVRLEGAPALQHRPDKGAEIVSDAAVPGSIQVPGNGLPIVLLADGQTVGGYPKIATVASADLARLASAPVGAALRFAAISVAEAEALARAHEAGIRQHLAAITPLTLVDGVDLGALYGGNLVSAMIDALAP</sequence>
<evidence type="ECO:0000256" key="2">
    <source>
        <dbReference type="ARBA" id="ARBA00022801"/>
    </source>
</evidence>
<dbReference type="SUPFAM" id="SSF50891">
    <property type="entry name" value="Cyclophilin-like"/>
    <property type="match status" value="1"/>
</dbReference>
<reference evidence="6" key="1">
    <citation type="submission" date="2019-03" db="EMBL/GenBank/DDBJ databases">
        <title>Aquabacterium pictum sp.nov., the first bacteriochlorophyll a-containing freshwater bacterium in the genus Aquabacterium of the class Betaproteobacteria.</title>
        <authorList>
            <person name="Hirose S."/>
            <person name="Tank M."/>
            <person name="Hara E."/>
            <person name="Tamaki H."/>
            <person name="Takaichi S."/>
            <person name="Haruta S."/>
            <person name="Hanada S."/>
        </authorList>
    </citation>
    <scope>NUCLEOTIDE SEQUENCE [LARGE SCALE GENOMIC DNA]</scope>
    <source>
        <strain evidence="6">W35</strain>
    </source>
</reference>
<keyword evidence="6" id="KW-1185">Reference proteome</keyword>
<name>A0A480AWW6_9BURK</name>
<evidence type="ECO:0000313" key="5">
    <source>
        <dbReference type="EMBL" id="GCL64692.1"/>
    </source>
</evidence>
<feature type="domain" description="Carboxyltransferase" evidence="4">
    <location>
        <begin position="27"/>
        <end position="317"/>
    </location>
</feature>
<dbReference type="AlphaFoldDB" id="A0A480AWW6"/>
<keyword evidence="2 5" id="KW-0378">Hydrolase</keyword>
<dbReference type="PANTHER" id="PTHR43309">
    <property type="entry name" value="5-OXOPROLINASE SUBUNIT C"/>
    <property type="match status" value="1"/>
</dbReference>
<evidence type="ECO:0000256" key="1">
    <source>
        <dbReference type="ARBA" id="ARBA00022741"/>
    </source>
</evidence>
<accession>A0A480AWW6</accession>
<gene>
    <name evidence="5" type="ORF">AQPW35_37730</name>
</gene>
<evidence type="ECO:0000256" key="3">
    <source>
        <dbReference type="ARBA" id="ARBA00022840"/>
    </source>
</evidence>
<keyword evidence="3" id="KW-0067">ATP-binding</keyword>
<dbReference type="InterPro" id="IPR003778">
    <property type="entry name" value="CT_A_B"/>
</dbReference>
<dbReference type="Proteomes" id="UP000301751">
    <property type="component" value="Unassembled WGS sequence"/>
</dbReference>
<dbReference type="Pfam" id="PF02626">
    <property type="entry name" value="CT_A_B"/>
    <property type="match status" value="1"/>
</dbReference>
<evidence type="ECO:0000259" key="4">
    <source>
        <dbReference type="SMART" id="SM00797"/>
    </source>
</evidence>
<proteinExistence type="predicted"/>
<organism evidence="5 6">
    <name type="scientific">Pseudaquabacterium pictum</name>
    <dbReference type="NCBI Taxonomy" id="2315236"/>
    <lineage>
        <taxon>Bacteria</taxon>
        <taxon>Pseudomonadati</taxon>
        <taxon>Pseudomonadota</taxon>
        <taxon>Betaproteobacteria</taxon>
        <taxon>Burkholderiales</taxon>
        <taxon>Sphaerotilaceae</taxon>
        <taxon>Pseudaquabacterium</taxon>
    </lineage>
</organism>
<dbReference type="SMART" id="SM00797">
    <property type="entry name" value="AHS2"/>
    <property type="match status" value="1"/>
</dbReference>